<evidence type="ECO:0000256" key="22">
    <source>
        <dbReference type="PIRSR" id="PIRSR009283-1"/>
    </source>
</evidence>
<dbReference type="GO" id="GO:0046872">
    <property type="term" value="F:metal ion binding"/>
    <property type="evidence" value="ECO:0007669"/>
    <property type="project" value="UniProtKB-KW"/>
</dbReference>
<keyword evidence="9 22" id="KW-0479">Metal-binding</keyword>
<dbReference type="EMBL" id="WVUK01000054">
    <property type="protein sequence ID" value="KAF7494138.1"/>
    <property type="molecule type" value="Genomic_DNA"/>
</dbReference>
<keyword evidence="14" id="KW-0560">Oxidoreductase</keyword>
<evidence type="ECO:0000256" key="17">
    <source>
        <dbReference type="ARBA" id="ARBA00023136"/>
    </source>
</evidence>
<dbReference type="Pfam" id="PF00903">
    <property type="entry name" value="Glyoxalase"/>
    <property type="match status" value="1"/>
</dbReference>
<dbReference type="FunFam" id="3.10.180.10:FF:000022">
    <property type="entry name" value="4-hydroxyphenylpyruvate dioxygenase"/>
    <property type="match status" value="1"/>
</dbReference>
<keyword evidence="18" id="KW-0585">Phenylalanine catabolism</keyword>
<proteinExistence type="inferred from homology"/>
<dbReference type="CDD" id="cd08342">
    <property type="entry name" value="HPPD_N_like"/>
    <property type="match status" value="1"/>
</dbReference>
<evidence type="ECO:0000256" key="21">
    <source>
        <dbReference type="PIRNR" id="PIRNR009283"/>
    </source>
</evidence>
<evidence type="ECO:0000313" key="27">
    <source>
        <dbReference type="Proteomes" id="UP000070412"/>
    </source>
</evidence>
<feature type="binding site" evidence="22">
    <location>
        <position position="175"/>
    </location>
    <ligand>
        <name>Fe cation</name>
        <dbReference type="ChEBI" id="CHEBI:24875"/>
    </ligand>
</feature>
<keyword evidence="27" id="KW-1185">Reference proteome</keyword>
<evidence type="ECO:0000256" key="1">
    <source>
        <dbReference type="ARBA" id="ARBA00004395"/>
    </source>
</evidence>
<comment type="subunit">
    <text evidence="6">Homodimer.</text>
</comment>
<evidence type="ECO:0000256" key="8">
    <source>
        <dbReference type="ARBA" id="ARBA00022490"/>
    </source>
</evidence>
<evidence type="ECO:0000313" key="28">
    <source>
        <dbReference type="Proteomes" id="UP000616769"/>
    </source>
</evidence>
<keyword evidence="8" id="KW-0963">Cytoplasm</keyword>
<evidence type="ECO:0000256" key="16">
    <source>
        <dbReference type="ARBA" id="ARBA00023034"/>
    </source>
</evidence>
<dbReference type="Proteomes" id="UP000070412">
    <property type="component" value="Unassembled WGS sequence"/>
</dbReference>
<keyword evidence="10" id="KW-0677">Repeat</keyword>
<dbReference type="EMBL" id="JXLN01013493">
    <property type="protein sequence ID" value="KPM09399.1"/>
    <property type="molecule type" value="Genomic_DNA"/>
</dbReference>
<gene>
    <name evidence="24" type="primary">SSS_968g</name>
    <name evidence="25" type="ORF">QR98_0079330</name>
    <name evidence="24" type="ORF">SSS_968</name>
</gene>
<keyword evidence="24" id="KW-0670">Pyruvate</keyword>
<dbReference type="InterPro" id="IPR005956">
    <property type="entry name" value="4OHPhenylPyrv_dOase"/>
</dbReference>
<dbReference type="AlphaFoldDB" id="A0A132AEW5"/>
<keyword evidence="12" id="KW-0828">Tyrosine catabolism</keyword>
<dbReference type="GO" id="GO:0006572">
    <property type="term" value="P:L-tyrosine catabolic process"/>
    <property type="evidence" value="ECO:0007669"/>
    <property type="project" value="UniProtKB-KW"/>
</dbReference>
<evidence type="ECO:0000256" key="14">
    <source>
        <dbReference type="ARBA" id="ARBA00023002"/>
    </source>
</evidence>
<dbReference type="Proteomes" id="UP000616769">
    <property type="component" value="Unassembled WGS sequence"/>
</dbReference>
<dbReference type="InterPro" id="IPR041735">
    <property type="entry name" value="4OHPhenylPyrv_dOase_C"/>
</dbReference>
<dbReference type="InterPro" id="IPR004360">
    <property type="entry name" value="Glyas_Fos-R_dOase_dom"/>
</dbReference>
<feature type="domain" description="VOC" evidence="23">
    <location>
        <begin position="172"/>
        <end position="331"/>
    </location>
</feature>
<feature type="binding site" evidence="22">
    <location>
        <position position="342"/>
    </location>
    <ligand>
        <name>Fe cation</name>
        <dbReference type="ChEBI" id="CHEBI:24875"/>
    </ligand>
</feature>
<reference evidence="25 28" key="1">
    <citation type="journal article" date="2015" name="Parasit. Vectors">
        <title>Draft genome of the scabies mite.</title>
        <authorList>
            <person name="Rider S.D.Jr."/>
            <person name="Morgan M.S."/>
            <person name="Arlian L.G."/>
        </authorList>
    </citation>
    <scope>NUCLEOTIDE SEQUENCE [LARGE SCALE GENOMIC DNA]</scope>
    <source>
        <strain evidence="25">Arlian Lab</strain>
    </source>
</reference>
<name>A0A132AEW5_SARSC</name>
<evidence type="ECO:0000256" key="12">
    <source>
        <dbReference type="ARBA" id="ARBA00022878"/>
    </source>
</evidence>
<comment type="function">
    <text evidence="19">Catalyzes the conversion of 4-hydroxyphenylpyruvic acid to homogentisic acid, one of the steps in tyrosine catabolism.</text>
</comment>
<evidence type="ECO:0000313" key="24">
    <source>
        <dbReference type="EMBL" id="KAF7494138.1"/>
    </source>
</evidence>
<comment type="subcellular location">
    <subcellularLocation>
        <location evidence="3">Cytoplasm</location>
    </subcellularLocation>
    <subcellularLocation>
        <location evidence="2">Endoplasmic reticulum membrane</location>
        <topology evidence="2">Peripheral membrane protein</topology>
    </subcellularLocation>
    <subcellularLocation>
        <location evidence="1">Golgi apparatus membrane</location>
        <topology evidence="1">Peripheral membrane protein</topology>
    </subcellularLocation>
</comment>
<evidence type="ECO:0000256" key="11">
    <source>
        <dbReference type="ARBA" id="ARBA00022824"/>
    </source>
</evidence>
<evidence type="ECO:0000256" key="20">
    <source>
        <dbReference type="ARBA" id="ARBA00048047"/>
    </source>
</evidence>
<evidence type="ECO:0000259" key="23">
    <source>
        <dbReference type="PROSITE" id="PS51819"/>
    </source>
</evidence>
<evidence type="ECO:0000256" key="10">
    <source>
        <dbReference type="ARBA" id="ARBA00022737"/>
    </source>
</evidence>
<evidence type="ECO:0000256" key="18">
    <source>
        <dbReference type="ARBA" id="ARBA00023232"/>
    </source>
</evidence>
<dbReference type="GO" id="GO:0003868">
    <property type="term" value="F:4-hydroxyphenylpyruvate dioxygenase activity"/>
    <property type="evidence" value="ECO:0007669"/>
    <property type="project" value="UniProtKB-EC"/>
</dbReference>
<dbReference type="PIRSF" id="PIRSF009283">
    <property type="entry name" value="HPP_dOase"/>
    <property type="match status" value="1"/>
</dbReference>
<dbReference type="SMR" id="A0A132AEW5"/>
<evidence type="ECO:0000256" key="2">
    <source>
        <dbReference type="ARBA" id="ARBA00004406"/>
    </source>
</evidence>
<sequence>MMSRCTSLSHLTFFVSNAKQAAINWCMQFGFRPFRFRGLETGHRDQCAHAIRNNDIVLVFISPYHSAETQINSHLVQHGNSVKDIAMNVDSLASFSKRIQSLGLPMKQWSEEDDYGQVNYLQLKAFGNTTHTLVERKDYPIARFLPKWESNPLQNHLEKSVWARLPNTGLKKIDHLAMNQLTGTGKGVAEWYRNTLNFERFWSNDDTIINTDNSGLRAVFMINDQNETIKLTINEPISGSHKSQIQEFLDYHQGPGVQHMAFYTDDICESIINLRDRGVEFLETPATYYRNLENRLKKDDVKIDREISLLQKHNVLVDYDQRGHLYQIFTRPIQDRPTVFLELIERHQFSGFGAGNIKALFESIEEEQKQRGNV</sequence>
<dbReference type="InterPro" id="IPR029068">
    <property type="entry name" value="Glyas_Bleomycin-R_OHBP_Dase"/>
</dbReference>
<reference evidence="27" key="2">
    <citation type="journal article" date="2020" name="PLoS Negl. Trop. Dis.">
        <title>High-quality nuclear genome for Sarcoptes scabiei-A critical resource for a neglected parasite.</title>
        <authorList>
            <person name="Korhonen P.K."/>
            <person name="Gasser R.B."/>
            <person name="Ma G."/>
            <person name="Wang T."/>
            <person name="Stroehlein A.J."/>
            <person name="Young N.D."/>
            <person name="Ang C.S."/>
            <person name="Fernando D.D."/>
            <person name="Lu H.C."/>
            <person name="Taylor S."/>
            <person name="Reynolds S.L."/>
            <person name="Mofiz E."/>
            <person name="Najaraj S.H."/>
            <person name="Gowda H."/>
            <person name="Madugundu A."/>
            <person name="Renuse S."/>
            <person name="Holt D."/>
            <person name="Pandey A."/>
            <person name="Papenfuss A.T."/>
            <person name="Fischer K."/>
        </authorList>
    </citation>
    <scope>NUCLEOTIDE SEQUENCE [LARGE SCALE GENOMIC DNA]</scope>
</reference>
<accession>A0A132AEW5</accession>
<dbReference type="VEuPathDB" id="VectorBase:SSCA001511"/>
<dbReference type="OrthoDB" id="414569at2759"/>
<evidence type="ECO:0000256" key="7">
    <source>
        <dbReference type="ARBA" id="ARBA00018452"/>
    </source>
</evidence>
<dbReference type="PANTHER" id="PTHR11959">
    <property type="entry name" value="4-HYDROXYPHENYLPYRUVATE DIOXYGENASE"/>
    <property type="match status" value="1"/>
</dbReference>
<feature type="binding site" evidence="22">
    <location>
        <position position="259"/>
    </location>
    <ligand>
        <name>Fe cation</name>
        <dbReference type="ChEBI" id="CHEBI:24875"/>
    </ligand>
</feature>
<evidence type="ECO:0000256" key="6">
    <source>
        <dbReference type="ARBA" id="ARBA00011738"/>
    </source>
</evidence>
<reference evidence="24" key="3">
    <citation type="submission" date="2020-01" db="EMBL/GenBank/DDBJ databases">
        <authorList>
            <person name="Korhonen P.K.K."/>
            <person name="Guangxu M.G."/>
            <person name="Wang T.W."/>
            <person name="Stroehlein A.J.S."/>
            <person name="Young N.D."/>
            <person name="Ang C.-S.A."/>
            <person name="Fernando D.W.F."/>
            <person name="Lu H.L."/>
            <person name="Taylor S.T."/>
            <person name="Ehtesham M.E.M."/>
            <person name="Najaraj S.H.N."/>
            <person name="Harsha G.H.G."/>
            <person name="Madugundu A.M."/>
            <person name="Renuse S.R."/>
            <person name="Holt D.H."/>
            <person name="Pandey A.P."/>
            <person name="Papenfuss A.P."/>
            <person name="Gasser R.B.G."/>
            <person name="Fischer K.F."/>
        </authorList>
    </citation>
    <scope>NUCLEOTIDE SEQUENCE</scope>
    <source>
        <strain evidence="24">SSS_KF_BRIS2020</strain>
    </source>
</reference>
<protein>
    <recommendedName>
        <fullName evidence="7 21">4-hydroxyphenylpyruvate dioxygenase</fullName>
    </recommendedName>
</protein>
<evidence type="ECO:0000256" key="9">
    <source>
        <dbReference type="ARBA" id="ARBA00022723"/>
    </source>
</evidence>
<evidence type="ECO:0000256" key="4">
    <source>
        <dbReference type="ARBA" id="ARBA00005162"/>
    </source>
</evidence>
<dbReference type="SUPFAM" id="SSF54593">
    <property type="entry name" value="Glyoxalase/Bleomycin resistance protein/Dihydroxybiphenyl dioxygenase"/>
    <property type="match status" value="1"/>
</dbReference>
<evidence type="ECO:0000256" key="3">
    <source>
        <dbReference type="ARBA" id="ARBA00004496"/>
    </source>
</evidence>
<reference evidence="26" key="4">
    <citation type="submission" date="2022-06" db="UniProtKB">
        <authorList>
            <consortium name="EnsemblMetazoa"/>
        </authorList>
    </citation>
    <scope>IDENTIFICATION</scope>
</reference>
<dbReference type="GO" id="GO:0000139">
    <property type="term" value="C:Golgi membrane"/>
    <property type="evidence" value="ECO:0007669"/>
    <property type="project" value="UniProtKB-SubCell"/>
</dbReference>
<dbReference type="InterPro" id="IPR037523">
    <property type="entry name" value="VOC_core"/>
</dbReference>
<dbReference type="InterPro" id="IPR041736">
    <property type="entry name" value="4OHPhenylPyrv_dOase_N"/>
</dbReference>
<keyword evidence="17" id="KW-0472">Membrane</keyword>
<organism evidence="25 28">
    <name type="scientific">Sarcoptes scabiei</name>
    <name type="common">Itch mite</name>
    <name type="synonym">Acarus scabiei</name>
    <dbReference type="NCBI Taxonomy" id="52283"/>
    <lineage>
        <taxon>Eukaryota</taxon>
        <taxon>Metazoa</taxon>
        <taxon>Ecdysozoa</taxon>
        <taxon>Arthropoda</taxon>
        <taxon>Chelicerata</taxon>
        <taxon>Arachnida</taxon>
        <taxon>Acari</taxon>
        <taxon>Acariformes</taxon>
        <taxon>Sarcoptiformes</taxon>
        <taxon>Astigmata</taxon>
        <taxon>Psoroptidia</taxon>
        <taxon>Sarcoptoidea</taxon>
        <taxon>Sarcoptidae</taxon>
        <taxon>Sarcoptinae</taxon>
        <taxon>Sarcoptes</taxon>
    </lineage>
</organism>
<dbReference type="PANTHER" id="PTHR11959:SF10">
    <property type="entry name" value="4-HYDROXYPHENYLPYRUVATE DIOXYGENASE-LIKE PROTEIN"/>
    <property type="match status" value="1"/>
</dbReference>
<evidence type="ECO:0000256" key="13">
    <source>
        <dbReference type="ARBA" id="ARBA00022964"/>
    </source>
</evidence>
<feature type="domain" description="VOC" evidence="23">
    <location>
        <begin position="7"/>
        <end position="136"/>
    </location>
</feature>
<dbReference type="NCBIfam" id="TIGR01263">
    <property type="entry name" value="4HPPD"/>
    <property type="match status" value="1"/>
</dbReference>
<dbReference type="EnsemblMetazoa" id="SSS_968s_mrna">
    <property type="protein sequence ID" value="KAF7494138.1"/>
    <property type="gene ID" value="SSS_968"/>
</dbReference>
<comment type="catalytic activity">
    <reaction evidence="20">
        <text>3-(4-hydroxyphenyl)pyruvate + O2 = homogentisate + CO2</text>
        <dbReference type="Rhea" id="RHEA:16189"/>
        <dbReference type="ChEBI" id="CHEBI:15379"/>
        <dbReference type="ChEBI" id="CHEBI:16169"/>
        <dbReference type="ChEBI" id="CHEBI:16526"/>
        <dbReference type="ChEBI" id="CHEBI:36242"/>
        <dbReference type="EC" id="1.13.11.27"/>
    </reaction>
    <physiologicalReaction direction="left-to-right" evidence="20">
        <dbReference type="Rhea" id="RHEA:16190"/>
    </physiologicalReaction>
</comment>
<evidence type="ECO:0000313" key="26">
    <source>
        <dbReference type="EnsemblMetazoa" id="KAF7494138.1"/>
    </source>
</evidence>
<keyword evidence="13 25" id="KW-0223">Dioxygenase</keyword>
<keyword evidence="11" id="KW-0256">Endoplasmic reticulum</keyword>
<dbReference type="PROSITE" id="PS51819">
    <property type="entry name" value="VOC"/>
    <property type="match status" value="2"/>
</dbReference>
<dbReference type="CDD" id="cd07250">
    <property type="entry name" value="HPPD_C_like"/>
    <property type="match status" value="1"/>
</dbReference>
<dbReference type="GO" id="GO:0005789">
    <property type="term" value="C:endoplasmic reticulum membrane"/>
    <property type="evidence" value="ECO:0007669"/>
    <property type="project" value="UniProtKB-SubCell"/>
</dbReference>
<comment type="cofactor">
    <cofactor evidence="22">
        <name>Fe cation</name>
        <dbReference type="ChEBI" id="CHEBI:24875"/>
    </cofactor>
    <text evidence="22">Binds 1 Fe cation per subunit.</text>
</comment>
<dbReference type="Gene3D" id="3.10.180.10">
    <property type="entry name" value="2,3-Dihydroxybiphenyl 1,2-Dioxygenase, domain 1"/>
    <property type="match status" value="2"/>
</dbReference>
<keyword evidence="15 22" id="KW-0408">Iron</keyword>
<comment type="pathway">
    <text evidence="4">Amino-acid degradation; L-phenylalanine degradation; acetoacetate and fumarate from L-phenylalanine: step 3/6.</text>
</comment>
<comment type="similarity">
    <text evidence="5 21">Belongs to the 4HPPD family.</text>
</comment>
<dbReference type="GO" id="GO:0006559">
    <property type="term" value="P:L-phenylalanine catabolic process"/>
    <property type="evidence" value="ECO:0007669"/>
    <property type="project" value="UniProtKB-KW"/>
</dbReference>
<evidence type="ECO:0000256" key="5">
    <source>
        <dbReference type="ARBA" id="ARBA00005877"/>
    </source>
</evidence>
<evidence type="ECO:0000256" key="19">
    <source>
        <dbReference type="ARBA" id="ARBA00033727"/>
    </source>
</evidence>
<evidence type="ECO:0000256" key="15">
    <source>
        <dbReference type="ARBA" id="ARBA00023004"/>
    </source>
</evidence>
<evidence type="ECO:0000313" key="25">
    <source>
        <dbReference type="EMBL" id="KPM09399.1"/>
    </source>
</evidence>
<keyword evidence="16" id="KW-0333">Golgi apparatus</keyword>
<dbReference type="GO" id="GO:0042803">
    <property type="term" value="F:protein homodimerization activity"/>
    <property type="evidence" value="ECO:0007669"/>
    <property type="project" value="UniProtKB-ARBA"/>
</dbReference>